<sequence>MPPLEEAACKAAIKARQYVRTSSHDIYPWLHIRKCEDVIEEVISAWLQDRTNLDRVTEQTRLRFEENPLNNVAEKYAIVWTQNWGKVERPFPGKHIVIIALDHLGADNGLPFSKDKDGNTVTHLNCGEFLVVSGDDTMILGNKGGGISLFIILNLSEHEA</sequence>
<keyword evidence="2" id="KW-1185">Reference proteome</keyword>
<dbReference type="STRING" id="1658174.A0A1J9P4Y2"/>
<evidence type="ECO:0000313" key="1">
    <source>
        <dbReference type="EMBL" id="OJD11769.1"/>
    </source>
</evidence>
<reference evidence="1 2" key="1">
    <citation type="submission" date="2015-08" db="EMBL/GenBank/DDBJ databases">
        <title>Emmonsia species relationships and genome sequence.</title>
        <authorList>
            <person name="Cuomo C.A."/>
            <person name="Schwartz I.S."/>
            <person name="Kenyon C."/>
            <person name="De Hoog G.S."/>
            <person name="Govender N.P."/>
            <person name="Botha A."/>
            <person name="Moreno L."/>
            <person name="De Vries M."/>
            <person name="Munoz J.F."/>
            <person name="Stielow J.B."/>
        </authorList>
    </citation>
    <scope>NUCLEOTIDE SEQUENCE [LARGE SCALE GENOMIC DNA]</scope>
    <source>
        <strain evidence="1 2">EI222</strain>
    </source>
</reference>
<evidence type="ECO:0000313" key="2">
    <source>
        <dbReference type="Proteomes" id="UP000242791"/>
    </source>
</evidence>
<dbReference type="EMBL" id="LGTZ01002691">
    <property type="protein sequence ID" value="OJD11769.1"/>
    <property type="molecule type" value="Genomic_DNA"/>
</dbReference>
<proteinExistence type="predicted"/>
<gene>
    <name evidence="1" type="ORF">ACJ73_09473</name>
</gene>
<organism evidence="1 2">
    <name type="scientific">Blastomyces percursus</name>
    <dbReference type="NCBI Taxonomy" id="1658174"/>
    <lineage>
        <taxon>Eukaryota</taxon>
        <taxon>Fungi</taxon>
        <taxon>Dikarya</taxon>
        <taxon>Ascomycota</taxon>
        <taxon>Pezizomycotina</taxon>
        <taxon>Eurotiomycetes</taxon>
        <taxon>Eurotiomycetidae</taxon>
        <taxon>Onygenales</taxon>
        <taxon>Ajellomycetaceae</taxon>
        <taxon>Blastomyces</taxon>
    </lineage>
</organism>
<dbReference type="OrthoDB" id="4181570at2759"/>
<protein>
    <submittedName>
        <fullName evidence="1">Uncharacterized protein</fullName>
    </submittedName>
</protein>
<dbReference type="AlphaFoldDB" id="A0A1J9P4Y2"/>
<name>A0A1J9P4Y2_9EURO</name>
<dbReference type="Proteomes" id="UP000242791">
    <property type="component" value="Unassembled WGS sequence"/>
</dbReference>
<comment type="caution">
    <text evidence="1">The sequence shown here is derived from an EMBL/GenBank/DDBJ whole genome shotgun (WGS) entry which is preliminary data.</text>
</comment>
<accession>A0A1J9P4Y2</accession>
<dbReference type="VEuPathDB" id="FungiDB:ACJ73_09473"/>